<dbReference type="GO" id="GO:0005886">
    <property type="term" value="C:plasma membrane"/>
    <property type="evidence" value="ECO:0007669"/>
    <property type="project" value="TreeGrafter"/>
</dbReference>
<dbReference type="GO" id="GO:0004673">
    <property type="term" value="F:protein histidine kinase activity"/>
    <property type="evidence" value="ECO:0007669"/>
    <property type="project" value="UniProtKB-EC"/>
</dbReference>
<keyword evidence="6 8" id="KW-0418">Kinase</keyword>
<evidence type="ECO:0000256" key="2">
    <source>
        <dbReference type="ARBA" id="ARBA00004141"/>
    </source>
</evidence>
<dbReference type="GO" id="GO:0000160">
    <property type="term" value="P:phosphorelay signal transduction system"/>
    <property type="evidence" value="ECO:0007669"/>
    <property type="project" value="TreeGrafter"/>
</dbReference>
<dbReference type="AlphaFoldDB" id="A0AAW9EEG5"/>
<evidence type="ECO:0000256" key="5">
    <source>
        <dbReference type="ARBA" id="ARBA00022679"/>
    </source>
</evidence>
<keyword evidence="5" id="KW-0808">Transferase</keyword>
<dbReference type="EC" id="2.7.13.3" evidence="3"/>
<evidence type="ECO:0000313" key="8">
    <source>
        <dbReference type="EMBL" id="MDX7019529.1"/>
    </source>
</evidence>
<organism evidence="8 9">
    <name type="scientific">Klebsiella aerogenes</name>
    <name type="common">Enterobacter aerogenes</name>
    <dbReference type="NCBI Taxonomy" id="548"/>
    <lineage>
        <taxon>Bacteria</taxon>
        <taxon>Pseudomonadati</taxon>
        <taxon>Pseudomonadota</taxon>
        <taxon>Gammaproteobacteria</taxon>
        <taxon>Enterobacterales</taxon>
        <taxon>Enterobacteriaceae</taxon>
        <taxon>Klebsiella/Raoultella group</taxon>
        <taxon>Klebsiella</taxon>
    </lineage>
</organism>
<dbReference type="SUPFAM" id="SSF55874">
    <property type="entry name" value="ATPase domain of HSP90 chaperone/DNA topoisomerase II/histidine kinase"/>
    <property type="match status" value="1"/>
</dbReference>
<dbReference type="Proteomes" id="UP001279012">
    <property type="component" value="Unassembled WGS sequence"/>
</dbReference>
<comment type="catalytic activity">
    <reaction evidence="1">
        <text>ATP + protein L-histidine = ADP + protein N-phospho-L-histidine.</text>
        <dbReference type="EC" id="2.7.13.3"/>
    </reaction>
</comment>
<dbReference type="PANTHER" id="PTHR45436:SF4">
    <property type="entry name" value="SENSOR PROTEIN PHOQ"/>
    <property type="match status" value="1"/>
</dbReference>
<evidence type="ECO:0000256" key="6">
    <source>
        <dbReference type="ARBA" id="ARBA00022777"/>
    </source>
</evidence>
<reference evidence="8" key="1">
    <citation type="submission" date="2023-11" db="EMBL/GenBank/DDBJ databases">
        <title>Detection of rare carbapenemases in Enterobacterales - comparison of two colorimetric and two CIM-based carbapenemase assays.</title>
        <authorList>
            <person name="Schaffarczyk L."/>
            <person name="Noster J."/>
            <person name="Stelzer Y."/>
            <person name="Sattler J."/>
            <person name="Gatermann S."/>
            <person name="Hamprecht A."/>
        </authorList>
    </citation>
    <scope>NUCLEOTIDE SEQUENCE</scope>
    <source>
        <strain evidence="8">CIM-Cont-037</strain>
    </source>
</reference>
<dbReference type="EMBL" id="JAWZZT010002180">
    <property type="protein sequence ID" value="MDX7019529.1"/>
    <property type="molecule type" value="Genomic_DNA"/>
</dbReference>
<dbReference type="PANTHER" id="PTHR45436">
    <property type="entry name" value="SENSOR HISTIDINE KINASE YKOH"/>
    <property type="match status" value="1"/>
</dbReference>
<comment type="subcellular location">
    <subcellularLocation>
        <location evidence="2">Membrane</location>
        <topology evidence="2">Multi-pass membrane protein</topology>
    </subcellularLocation>
</comment>
<keyword evidence="4" id="KW-0597">Phosphoprotein</keyword>
<evidence type="ECO:0000313" key="9">
    <source>
        <dbReference type="Proteomes" id="UP001279012"/>
    </source>
</evidence>
<evidence type="ECO:0000256" key="3">
    <source>
        <dbReference type="ARBA" id="ARBA00012438"/>
    </source>
</evidence>
<protein>
    <recommendedName>
        <fullName evidence="3">histidine kinase</fullName>
        <ecNumber evidence="3">2.7.13.3</ecNumber>
    </recommendedName>
</protein>
<dbReference type="Pfam" id="PF02518">
    <property type="entry name" value="HATPase_c"/>
    <property type="match status" value="1"/>
</dbReference>
<dbReference type="Gene3D" id="3.30.565.10">
    <property type="entry name" value="Histidine kinase-like ATPase, C-terminal domain"/>
    <property type="match status" value="1"/>
</dbReference>
<gene>
    <name evidence="8" type="ORF">SJ059_34475</name>
</gene>
<proteinExistence type="predicted"/>
<accession>A0AAW9EEG5</accession>
<sequence length="76" mass="8372">CSALNKGYQSKGVDITLNVSPEMMWLGEKNDFMEIMGNVLDNACKYCLEFVEINVSHDDNCVIITVDDDGPGVSPE</sequence>
<dbReference type="InterPro" id="IPR003594">
    <property type="entry name" value="HATPase_dom"/>
</dbReference>
<name>A0AAW9EEG5_KLEAE</name>
<feature type="domain" description="Histidine kinase/HSP90-like ATPase" evidence="7">
    <location>
        <begin position="29"/>
        <end position="76"/>
    </location>
</feature>
<evidence type="ECO:0000256" key="1">
    <source>
        <dbReference type="ARBA" id="ARBA00000085"/>
    </source>
</evidence>
<evidence type="ECO:0000259" key="7">
    <source>
        <dbReference type="Pfam" id="PF02518"/>
    </source>
</evidence>
<dbReference type="GO" id="GO:0005524">
    <property type="term" value="F:ATP binding"/>
    <property type="evidence" value="ECO:0007669"/>
    <property type="project" value="UniProtKB-KW"/>
</dbReference>
<dbReference type="InterPro" id="IPR036890">
    <property type="entry name" value="HATPase_C_sf"/>
</dbReference>
<evidence type="ECO:0000256" key="4">
    <source>
        <dbReference type="ARBA" id="ARBA00022553"/>
    </source>
</evidence>
<feature type="non-terminal residue" evidence="8">
    <location>
        <position position="1"/>
    </location>
</feature>
<dbReference type="InterPro" id="IPR050428">
    <property type="entry name" value="TCS_sensor_his_kinase"/>
</dbReference>
<feature type="non-terminal residue" evidence="8">
    <location>
        <position position="76"/>
    </location>
</feature>
<comment type="caution">
    <text evidence="8">The sequence shown here is derived from an EMBL/GenBank/DDBJ whole genome shotgun (WGS) entry which is preliminary data.</text>
</comment>